<dbReference type="AlphaFoldDB" id="A0A934S034"/>
<gene>
    <name evidence="2" type="ORF">JIN85_00125</name>
</gene>
<organism evidence="2 3">
    <name type="scientific">Luteolibacter pohnpeiensis</name>
    <dbReference type="NCBI Taxonomy" id="454153"/>
    <lineage>
        <taxon>Bacteria</taxon>
        <taxon>Pseudomonadati</taxon>
        <taxon>Verrucomicrobiota</taxon>
        <taxon>Verrucomicrobiia</taxon>
        <taxon>Verrucomicrobiales</taxon>
        <taxon>Verrucomicrobiaceae</taxon>
        <taxon>Luteolibacter</taxon>
    </lineage>
</organism>
<keyword evidence="1" id="KW-0812">Transmembrane</keyword>
<accession>A0A934S034</accession>
<protein>
    <submittedName>
        <fullName evidence="2">Uncharacterized protein</fullName>
    </submittedName>
</protein>
<evidence type="ECO:0000313" key="3">
    <source>
        <dbReference type="Proteomes" id="UP000603141"/>
    </source>
</evidence>
<feature type="transmembrane region" description="Helical" evidence="1">
    <location>
        <begin position="6"/>
        <end position="27"/>
    </location>
</feature>
<reference evidence="2" key="1">
    <citation type="submission" date="2021-01" db="EMBL/GenBank/DDBJ databases">
        <title>Modified the classification status of verrucomicrobia.</title>
        <authorList>
            <person name="Feng X."/>
        </authorList>
    </citation>
    <scope>NUCLEOTIDE SEQUENCE</scope>
    <source>
        <strain evidence="2">KCTC 22041</strain>
    </source>
</reference>
<evidence type="ECO:0000313" key="2">
    <source>
        <dbReference type="EMBL" id="MBK1880795.1"/>
    </source>
</evidence>
<keyword evidence="1" id="KW-0472">Membrane</keyword>
<feature type="transmembrane region" description="Helical" evidence="1">
    <location>
        <begin position="48"/>
        <end position="68"/>
    </location>
</feature>
<keyword evidence="1" id="KW-1133">Transmembrane helix</keyword>
<dbReference type="EMBL" id="JAENIJ010000001">
    <property type="protein sequence ID" value="MBK1880795.1"/>
    <property type="molecule type" value="Genomic_DNA"/>
</dbReference>
<evidence type="ECO:0000256" key="1">
    <source>
        <dbReference type="SAM" id="Phobius"/>
    </source>
</evidence>
<proteinExistence type="predicted"/>
<sequence length="127" mass="14169">MNATVITYAIYLVIALPLTMWVARNLFRNGRIFLVDCFHGNESLADSVNQLLVMGFYLINFGFVALYLKLASEVTNTRGVFEALSAKIGIVLLVLGGMHFFNLVVFTRMRKRASWNQAPPLPPSGTI</sequence>
<dbReference type="RefSeq" id="WP_200266359.1">
    <property type="nucleotide sequence ID" value="NZ_JAENIJ010000001.1"/>
</dbReference>
<comment type="caution">
    <text evidence="2">The sequence shown here is derived from an EMBL/GenBank/DDBJ whole genome shotgun (WGS) entry which is preliminary data.</text>
</comment>
<dbReference type="Proteomes" id="UP000603141">
    <property type="component" value="Unassembled WGS sequence"/>
</dbReference>
<keyword evidence="3" id="KW-1185">Reference proteome</keyword>
<feature type="transmembrane region" description="Helical" evidence="1">
    <location>
        <begin position="88"/>
        <end position="106"/>
    </location>
</feature>
<name>A0A934S034_9BACT</name>